<dbReference type="SUPFAM" id="SSF102114">
    <property type="entry name" value="Radical SAM enzymes"/>
    <property type="match status" value="1"/>
</dbReference>
<keyword evidence="10" id="KW-1185">Reference proteome</keyword>
<evidence type="ECO:0000256" key="4">
    <source>
        <dbReference type="ARBA" id="ARBA00022723"/>
    </source>
</evidence>
<dbReference type="PROSITE" id="PS51918">
    <property type="entry name" value="RADICAL_SAM"/>
    <property type="match status" value="1"/>
</dbReference>
<dbReference type="RefSeq" id="WP_197643208.1">
    <property type="nucleotide sequence ID" value="NZ_JAEACP010000008.1"/>
</dbReference>
<keyword evidence="6" id="KW-0411">Iron-sulfur</keyword>
<evidence type="ECO:0000313" key="9">
    <source>
        <dbReference type="EMBL" id="MFC3085864.1"/>
    </source>
</evidence>
<dbReference type="InterPro" id="IPR007197">
    <property type="entry name" value="rSAM"/>
</dbReference>
<evidence type="ECO:0000256" key="3">
    <source>
        <dbReference type="ARBA" id="ARBA00022691"/>
    </source>
</evidence>
<dbReference type="SFLD" id="SFLDG01067">
    <property type="entry name" value="SPASM/twitch_domain_containing"/>
    <property type="match status" value="1"/>
</dbReference>
<dbReference type="SFLD" id="SFLDG01384">
    <property type="entry name" value="thioether_bond_formation_requi"/>
    <property type="match status" value="1"/>
</dbReference>
<evidence type="ECO:0000259" key="8">
    <source>
        <dbReference type="PROSITE" id="PS51918"/>
    </source>
</evidence>
<dbReference type="NCBIfam" id="TIGR04085">
    <property type="entry name" value="rSAM_more_4Fe4S"/>
    <property type="match status" value="1"/>
</dbReference>
<proteinExistence type="inferred from homology"/>
<dbReference type="PANTHER" id="PTHR43273">
    <property type="entry name" value="ANAEROBIC SULFATASE-MATURATING ENZYME HOMOLOG ASLB-RELATED"/>
    <property type="match status" value="1"/>
</dbReference>
<feature type="domain" description="Radical SAM core" evidence="8">
    <location>
        <begin position="3"/>
        <end position="246"/>
    </location>
</feature>
<dbReference type="SFLD" id="SFLDF00285">
    <property type="entry name" value="anaerobic_Ser-type_sulfatase-m"/>
    <property type="match status" value="1"/>
</dbReference>
<dbReference type="InterPro" id="IPR047207">
    <property type="entry name" value="SPASM_anSME"/>
</dbReference>
<reference evidence="10" key="1">
    <citation type="journal article" date="2019" name="Int. J. Syst. Evol. Microbiol.">
        <title>The Global Catalogue of Microorganisms (GCM) 10K type strain sequencing project: providing services to taxonomists for standard genome sequencing and annotation.</title>
        <authorList>
            <consortium name="The Broad Institute Genomics Platform"/>
            <consortium name="The Broad Institute Genome Sequencing Center for Infectious Disease"/>
            <person name="Wu L."/>
            <person name="Ma J."/>
        </authorList>
    </citation>
    <scope>NUCLEOTIDE SEQUENCE [LARGE SCALE GENOMIC DNA]</scope>
    <source>
        <strain evidence="10">KCTC 62102</strain>
    </source>
</reference>
<sequence length="390" mass="44370">MTATPYHLMTKPVGPRCNIDCSYCYYTEKEEQYPAERKFRMSEATLDHYVRAHIATTLEAGQAEVHFAWQGGEPTLLGLEYFRRIVELQARHRPDGVRITNSIQTNGTLLDAEWAAFLAAQDFLVGLSVDGPRQKHDHYRRDRAGRPTFDMVMRGLDHLRAAGVEFNILTTVHHANIHRGKELYRFLRDLGSPYLQFIPIVERASGKRMAAPPQIETGPDLPAAPWSVAPKAYGKFLCDIFDIWYRQDVGRVFVQFIETQLALWAGLPSMLCIFAETCGNALALEHNGDVYACDHFVYPPYRIGNIAETPLRDLVWSEKARAFGQDKADSLAAECRKCPFLFACNGGCPKHRFLRSDDGPKNYLCEAYRMFFHHAGPRMRMLAAMHHGRS</sequence>
<dbReference type="Pfam" id="PF13186">
    <property type="entry name" value="SPASM"/>
    <property type="match status" value="1"/>
</dbReference>
<dbReference type="SFLD" id="SFLDG01072">
    <property type="entry name" value="dehydrogenase_like"/>
    <property type="match status" value="1"/>
</dbReference>
<dbReference type="NCBIfam" id="TIGR03942">
    <property type="entry name" value="sulfatase_rSAM"/>
    <property type="match status" value="1"/>
</dbReference>
<dbReference type="CDD" id="cd21120">
    <property type="entry name" value="SPASM_anSME"/>
    <property type="match status" value="1"/>
</dbReference>
<dbReference type="EMBL" id="JBHRSM010000013">
    <property type="protein sequence ID" value="MFC3085864.1"/>
    <property type="molecule type" value="Genomic_DNA"/>
</dbReference>
<dbReference type="InterPro" id="IPR023867">
    <property type="entry name" value="Sulphatase_maturase_rSAM"/>
</dbReference>
<dbReference type="InterPro" id="IPR013785">
    <property type="entry name" value="Aldolase_TIM"/>
</dbReference>
<dbReference type="InterPro" id="IPR058240">
    <property type="entry name" value="rSAM_sf"/>
</dbReference>
<comment type="similarity">
    <text evidence="7">Belongs to the radical SAM superfamily. Anaerobic sulfatase-maturating enzyme family.</text>
</comment>
<dbReference type="InterPro" id="IPR023885">
    <property type="entry name" value="4Fe4S-binding_SPASM_dom"/>
</dbReference>
<name>A0ABV7DTH0_9RHOB</name>
<evidence type="ECO:0000313" key="10">
    <source>
        <dbReference type="Proteomes" id="UP001595445"/>
    </source>
</evidence>
<dbReference type="CDD" id="cd01335">
    <property type="entry name" value="Radical_SAM"/>
    <property type="match status" value="1"/>
</dbReference>
<protein>
    <submittedName>
        <fullName evidence="9">Anaerobic sulfatase maturase</fullName>
    </submittedName>
</protein>
<evidence type="ECO:0000256" key="6">
    <source>
        <dbReference type="ARBA" id="ARBA00023014"/>
    </source>
</evidence>
<evidence type="ECO:0000256" key="2">
    <source>
        <dbReference type="ARBA" id="ARBA00022485"/>
    </source>
</evidence>
<keyword evidence="5" id="KW-0408">Iron</keyword>
<dbReference type="Proteomes" id="UP001595445">
    <property type="component" value="Unassembled WGS sequence"/>
</dbReference>
<evidence type="ECO:0000256" key="7">
    <source>
        <dbReference type="ARBA" id="ARBA00023601"/>
    </source>
</evidence>
<keyword evidence="4" id="KW-0479">Metal-binding</keyword>
<comment type="cofactor">
    <cofactor evidence="1">
        <name>[4Fe-4S] cluster</name>
        <dbReference type="ChEBI" id="CHEBI:49883"/>
    </cofactor>
</comment>
<organism evidence="9 10">
    <name type="scientific">Tabrizicola soli</name>
    <dbReference type="NCBI Taxonomy" id="2185115"/>
    <lineage>
        <taxon>Bacteria</taxon>
        <taxon>Pseudomonadati</taxon>
        <taxon>Pseudomonadota</taxon>
        <taxon>Alphaproteobacteria</taxon>
        <taxon>Rhodobacterales</taxon>
        <taxon>Paracoccaceae</taxon>
        <taxon>Tabrizicola</taxon>
    </lineage>
</organism>
<gene>
    <name evidence="9" type="ORF">ACFOD6_07360</name>
</gene>
<evidence type="ECO:0000256" key="1">
    <source>
        <dbReference type="ARBA" id="ARBA00001966"/>
    </source>
</evidence>
<keyword evidence="3" id="KW-0949">S-adenosyl-L-methionine</keyword>
<dbReference type="Pfam" id="PF04055">
    <property type="entry name" value="Radical_SAM"/>
    <property type="match status" value="1"/>
</dbReference>
<accession>A0ABV7DTH0</accession>
<keyword evidence="2" id="KW-0004">4Fe-4S</keyword>
<dbReference type="SFLD" id="SFLDS00029">
    <property type="entry name" value="Radical_SAM"/>
    <property type="match status" value="1"/>
</dbReference>
<dbReference type="Gene3D" id="3.20.20.70">
    <property type="entry name" value="Aldolase class I"/>
    <property type="match status" value="1"/>
</dbReference>
<dbReference type="PANTHER" id="PTHR43273:SF3">
    <property type="entry name" value="ANAEROBIC SULFATASE-MATURATING ENZYME HOMOLOG ASLB-RELATED"/>
    <property type="match status" value="1"/>
</dbReference>
<evidence type="ECO:0000256" key="5">
    <source>
        <dbReference type="ARBA" id="ARBA00023004"/>
    </source>
</evidence>
<comment type="caution">
    <text evidence="9">The sequence shown here is derived from an EMBL/GenBank/DDBJ whole genome shotgun (WGS) entry which is preliminary data.</text>
</comment>
<dbReference type="InterPro" id="IPR034491">
    <property type="entry name" value="Anaerob_Ser_sulfatase-maturase"/>
</dbReference>
<dbReference type="SFLD" id="SFLDG01386">
    <property type="entry name" value="main_SPASM_domain-containing"/>
    <property type="match status" value="1"/>
</dbReference>